<dbReference type="AlphaFoldDB" id="A0A3B0XEL1"/>
<gene>
    <name evidence="1" type="ORF">MNBD_GAMMA08-2250</name>
</gene>
<organism evidence="1">
    <name type="scientific">hydrothermal vent metagenome</name>
    <dbReference type="NCBI Taxonomy" id="652676"/>
    <lineage>
        <taxon>unclassified sequences</taxon>
        <taxon>metagenomes</taxon>
        <taxon>ecological metagenomes</taxon>
    </lineage>
</organism>
<proteinExistence type="predicted"/>
<dbReference type="PROSITE" id="PS51257">
    <property type="entry name" value="PROKAR_LIPOPROTEIN"/>
    <property type="match status" value="1"/>
</dbReference>
<reference evidence="1" key="1">
    <citation type="submission" date="2018-06" db="EMBL/GenBank/DDBJ databases">
        <authorList>
            <person name="Zhirakovskaya E."/>
        </authorList>
    </citation>
    <scope>NUCLEOTIDE SEQUENCE</scope>
</reference>
<evidence type="ECO:0008006" key="2">
    <source>
        <dbReference type="Google" id="ProtNLM"/>
    </source>
</evidence>
<name>A0A3B0XEL1_9ZZZZ</name>
<protein>
    <recommendedName>
        <fullName evidence="2">Lipoprotein</fullName>
    </recommendedName>
</protein>
<accession>A0A3B0XEL1</accession>
<dbReference type="EMBL" id="UOFH01000199">
    <property type="protein sequence ID" value="VAW61872.1"/>
    <property type="molecule type" value="Genomic_DNA"/>
</dbReference>
<evidence type="ECO:0000313" key="1">
    <source>
        <dbReference type="EMBL" id="VAW61872.1"/>
    </source>
</evidence>
<sequence length="203" mass="20089">MNNKIKLAVVPFLLALGACSSSSSTAPAGGGATLQVITTSDTFMDLDGTYNICYARSNGGVLSTLDEVVISGSSFSMTSQDYSLAGCSAPIDGADSAAAGIVSIATPGVSNSVTDWVDGSDVSTTPPTASAGGALSETASYTLLSVTFSGTPTGNFSSITVGTPVSIFYVVDATVSGVAPILYRDSDADAGVASTADPLTKAP</sequence>